<accession>A0A821FI47</accession>
<evidence type="ECO:0000313" key="3">
    <source>
        <dbReference type="EMBL" id="CAF4650959.1"/>
    </source>
</evidence>
<evidence type="ECO:0000256" key="1">
    <source>
        <dbReference type="SAM" id="MobiDB-lite"/>
    </source>
</evidence>
<feature type="compositionally biased region" description="Basic and acidic residues" evidence="1">
    <location>
        <begin position="1"/>
        <end position="22"/>
    </location>
</feature>
<name>A0A821FI47_9BILA</name>
<organism evidence="3 4">
    <name type="scientific">Rotaria socialis</name>
    <dbReference type="NCBI Taxonomy" id="392032"/>
    <lineage>
        <taxon>Eukaryota</taxon>
        <taxon>Metazoa</taxon>
        <taxon>Spiralia</taxon>
        <taxon>Gnathifera</taxon>
        <taxon>Rotifera</taxon>
        <taxon>Eurotatoria</taxon>
        <taxon>Bdelloidea</taxon>
        <taxon>Philodinida</taxon>
        <taxon>Philodinidae</taxon>
        <taxon>Rotaria</taxon>
    </lineage>
</organism>
<proteinExistence type="predicted"/>
<dbReference type="EMBL" id="CAJNYU010003840">
    <property type="protein sequence ID" value="CAF3705487.1"/>
    <property type="molecule type" value="Genomic_DNA"/>
</dbReference>
<feature type="region of interest" description="Disordered" evidence="1">
    <location>
        <begin position="1"/>
        <end position="38"/>
    </location>
</feature>
<dbReference type="Proteomes" id="UP000663869">
    <property type="component" value="Unassembled WGS sequence"/>
</dbReference>
<protein>
    <submittedName>
        <fullName evidence="3">Uncharacterized protein</fullName>
    </submittedName>
</protein>
<dbReference type="Proteomes" id="UP000663862">
    <property type="component" value="Unassembled WGS sequence"/>
</dbReference>
<feature type="compositionally biased region" description="Polar residues" evidence="1">
    <location>
        <begin position="27"/>
        <end position="38"/>
    </location>
</feature>
<dbReference type="AlphaFoldDB" id="A0A821FI47"/>
<gene>
    <name evidence="2" type="ORF">FME351_LOCUS28024</name>
    <name evidence="3" type="ORF">TSG867_LOCUS30770</name>
</gene>
<dbReference type="EMBL" id="CAJOBQ010005153">
    <property type="protein sequence ID" value="CAF4650959.1"/>
    <property type="molecule type" value="Genomic_DNA"/>
</dbReference>
<comment type="caution">
    <text evidence="3">The sequence shown here is derived from an EMBL/GenBank/DDBJ whole genome shotgun (WGS) entry which is preliminary data.</text>
</comment>
<reference evidence="3" key="1">
    <citation type="submission" date="2021-02" db="EMBL/GenBank/DDBJ databases">
        <authorList>
            <person name="Nowell W R."/>
        </authorList>
    </citation>
    <scope>NUCLEOTIDE SEQUENCE</scope>
</reference>
<evidence type="ECO:0000313" key="4">
    <source>
        <dbReference type="Proteomes" id="UP000663862"/>
    </source>
</evidence>
<evidence type="ECO:0000313" key="2">
    <source>
        <dbReference type="EMBL" id="CAF3705487.1"/>
    </source>
</evidence>
<sequence>MDKPVHGEETRAMGTKKDERIQRGGPSEQQRAFDNTANCINNSGSCTTTDHSNNRIMTYNTQINYIVAEPYIHPQQLQQQSQSPYQQSQLPYQQLQQQYQLPYQQLPQQSQLPYEQLPQQSQLPYQQLPQQPQGTWMIINREGEEVWVCNSYQDAFHPC</sequence>